<evidence type="ECO:0000313" key="2">
    <source>
        <dbReference type="EMBL" id="MBW0588038.1"/>
    </source>
</evidence>
<keyword evidence="3" id="KW-1185">Reference proteome</keyword>
<evidence type="ECO:0000313" key="3">
    <source>
        <dbReference type="Proteomes" id="UP000765509"/>
    </source>
</evidence>
<name>A0A9Q3KUZ6_9BASI</name>
<protein>
    <submittedName>
        <fullName evidence="2">Uncharacterized protein</fullName>
    </submittedName>
</protein>
<dbReference type="EMBL" id="AVOT02129016">
    <property type="protein sequence ID" value="MBW0588038.1"/>
    <property type="molecule type" value="Genomic_DNA"/>
</dbReference>
<sequence>MHPVLKVAGAVHIWYYIPLCTIFAQKFNGDVSRTKFHDSKSRSQNKIPILKGDPSAHQSGNLWQLSEDYSRTPTTWPCRSWTGNYFRIIPRAILRVYSSLNQLSRQQVLQYSLDNSIGSYRQQSIIPVCPLPNRVNSYSTVGI</sequence>
<accession>A0A9Q3KUZ6</accession>
<evidence type="ECO:0000256" key="1">
    <source>
        <dbReference type="SAM" id="MobiDB-lite"/>
    </source>
</evidence>
<dbReference type="Proteomes" id="UP000765509">
    <property type="component" value="Unassembled WGS sequence"/>
</dbReference>
<gene>
    <name evidence="2" type="ORF">O181_127753</name>
</gene>
<reference evidence="2" key="1">
    <citation type="submission" date="2021-03" db="EMBL/GenBank/DDBJ databases">
        <title>Draft genome sequence of rust myrtle Austropuccinia psidii MF-1, a brazilian biotype.</title>
        <authorList>
            <person name="Quecine M.C."/>
            <person name="Pachon D.M.R."/>
            <person name="Bonatelli M.L."/>
            <person name="Correr F.H."/>
            <person name="Franceschini L.M."/>
            <person name="Leite T.F."/>
            <person name="Margarido G.R.A."/>
            <person name="Almeida C.A."/>
            <person name="Ferrarezi J.A."/>
            <person name="Labate C.A."/>
        </authorList>
    </citation>
    <scope>NUCLEOTIDE SEQUENCE</scope>
    <source>
        <strain evidence="2">MF-1</strain>
    </source>
</reference>
<feature type="region of interest" description="Disordered" evidence="1">
    <location>
        <begin position="34"/>
        <end position="55"/>
    </location>
</feature>
<dbReference type="AlphaFoldDB" id="A0A9Q3KUZ6"/>
<organism evidence="2 3">
    <name type="scientific">Austropuccinia psidii MF-1</name>
    <dbReference type="NCBI Taxonomy" id="1389203"/>
    <lineage>
        <taxon>Eukaryota</taxon>
        <taxon>Fungi</taxon>
        <taxon>Dikarya</taxon>
        <taxon>Basidiomycota</taxon>
        <taxon>Pucciniomycotina</taxon>
        <taxon>Pucciniomycetes</taxon>
        <taxon>Pucciniales</taxon>
        <taxon>Sphaerophragmiaceae</taxon>
        <taxon>Austropuccinia</taxon>
    </lineage>
</organism>
<proteinExistence type="predicted"/>
<comment type="caution">
    <text evidence="2">The sequence shown here is derived from an EMBL/GenBank/DDBJ whole genome shotgun (WGS) entry which is preliminary data.</text>
</comment>